<dbReference type="Gene3D" id="3.30.420.280">
    <property type="match status" value="1"/>
</dbReference>
<dbReference type="Pfam" id="PF03237">
    <property type="entry name" value="Terminase_6N"/>
    <property type="match status" value="1"/>
</dbReference>
<dbReference type="EMBL" id="PRLF01000003">
    <property type="protein sequence ID" value="RAW66461.1"/>
    <property type="molecule type" value="Genomic_DNA"/>
</dbReference>
<evidence type="ECO:0000313" key="2">
    <source>
        <dbReference type="Proteomes" id="UP000250550"/>
    </source>
</evidence>
<name>A0A329UV81_9FIRM</name>
<dbReference type="Proteomes" id="UP000250550">
    <property type="component" value="Unassembled WGS sequence"/>
</dbReference>
<dbReference type="RefSeq" id="WP_112121063.1">
    <property type="nucleotide sequence ID" value="NZ_PRLF01000003.1"/>
</dbReference>
<organism evidence="1 2">
    <name type="scientific">Faecalibacterium prausnitzii</name>
    <dbReference type="NCBI Taxonomy" id="853"/>
    <lineage>
        <taxon>Bacteria</taxon>
        <taxon>Bacillati</taxon>
        <taxon>Bacillota</taxon>
        <taxon>Clostridia</taxon>
        <taxon>Eubacteriales</taxon>
        <taxon>Oscillospiraceae</taxon>
        <taxon>Faecalibacterium</taxon>
    </lineage>
</organism>
<accession>A0A329UV81</accession>
<dbReference type="InterPro" id="IPR006437">
    <property type="entry name" value="Phage_terminase_lsu"/>
</dbReference>
<comment type="caution">
    <text evidence="1">The sequence shown here is derived from an EMBL/GenBank/DDBJ whole genome shotgun (WGS) entry which is preliminary data.</text>
</comment>
<dbReference type="Gene3D" id="3.40.50.300">
    <property type="entry name" value="P-loop containing nucleotide triphosphate hydrolases"/>
    <property type="match status" value="1"/>
</dbReference>
<reference evidence="1 2" key="1">
    <citation type="submission" date="2018-02" db="EMBL/GenBank/DDBJ databases">
        <title>Complete genome sequencing of Faecalibacterium prausnitzii strains isolated from the human gut.</title>
        <authorList>
            <person name="Fitzgerald B.C."/>
            <person name="Shkoporov A.N."/>
            <person name="Ross P.R."/>
            <person name="Hill C."/>
        </authorList>
    </citation>
    <scope>NUCLEOTIDE SEQUENCE [LARGE SCALE GENOMIC DNA]</scope>
    <source>
        <strain evidence="1 2">APC924/119</strain>
    </source>
</reference>
<sequence>MKYQRLSTRQNLAMTWWNRPGFEVYDGIICDGSIRSGKTVAMTVGFIMWAMTRFDGCNFAICGKTIESLRRNVTSNLPVWLAGVFSFKEHRTENKIVVSANGKSNSFYLFGGKDESSAALIQGITLAGILLDEVALMPESFVNQATARCSVEGAKLWFNCNPEGPSHWFYTKWVLEASRRKMLHLHFTMDDNLSLSASVKARYESLYSGVFYDRFIRGLWVVAEGLIYTMFNKDFHVVPSVPRPYEKYVMSCDYGTINPTSIGLWGKAGGKWYRMREYYYDSRKEGRQRTDEEHYTELERLADGLHVSAIIVDPSAASFIEVIRRHDRYRVERASNSVLDGIRNVATRLQSGDIFFCDCCTDCIREFGMYRWDEKAQMDRPIKENDHSMDDVRYFVHRVYAPDLISFK</sequence>
<evidence type="ECO:0000313" key="1">
    <source>
        <dbReference type="EMBL" id="RAW66461.1"/>
    </source>
</evidence>
<dbReference type="NCBIfam" id="TIGR01547">
    <property type="entry name" value="phage_term_2"/>
    <property type="match status" value="1"/>
</dbReference>
<dbReference type="AlphaFoldDB" id="A0A329UV81"/>
<dbReference type="InterPro" id="IPR027417">
    <property type="entry name" value="P-loop_NTPase"/>
</dbReference>
<protein>
    <submittedName>
        <fullName evidence="1">PBSX family phage terminase large subunit</fullName>
    </submittedName>
</protein>
<proteinExistence type="predicted"/>
<gene>
    <name evidence="1" type="ORF">C4N21_03915</name>
</gene>